<dbReference type="Proteomes" id="UP001162131">
    <property type="component" value="Unassembled WGS sequence"/>
</dbReference>
<proteinExistence type="predicted"/>
<evidence type="ECO:0000313" key="1">
    <source>
        <dbReference type="EMBL" id="CAG9335142.1"/>
    </source>
</evidence>
<gene>
    <name evidence="1" type="ORF">BSTOLATCC_MIC63413</name>
</gene>
<evidence type="ECO:0000313" key="2">
    <source>
        <dbReference type="Proteomes" id="UP001162131"/>
    </source>
</evidence>
<dbReference type="AlphaFoldDB" id="A0AAU9KAW6"/>
<keyword evidence="2" id="KW-1185">Reference proteome</keyword>
<comment type="caution">
    <text evidence="1">The sequence shown here is derived from an EMBL/GenBank/DDBJ whole genome shotgun (WGS) entry which is preliminary data.</text>
</comment>
<reference evidence="1" key="1">
    <citation type="submission" date="2021-09" db="EMBL/GenBank/DDBJ databases">
        <authorList>
            <consortium name="AG Swart"/>
            <person name="Singh M."/>
            <person name="Singh A."/>
            <person name="Seah K."/>
            <person name="Emmerich C."/>
        </authorList>
    </citation>
    <scope>NUCLEOTIDE SEQUENCE</scope>
    <source>
        <strain evidence="1">ATCC30299</strain>
    </source>
</reference>
<name>A0AAU9KAW6_9CILI</name>
<protein>
    <submittedName>
        <fullName evidence="1">Uncharacterized protein</fullName>
    </submittedName>
</protein>
<organism evidence="1 2">
    <name type="scientific">Blepharisma stoltei</name>
    <dbReference type="NCBI Taxonomy" id="1481888"/>
    <lineage>
        <taxon>Eukaryota</taxon>
        <taxon>Sar</taxon>
        <taxon>Alveolata</taxon>
        <taxon>Ciliophora</taxon>
        <taxon>Postciliodesmatophora</taxon>
        <taxon>Heterotrichea</taxon>
        <taxon>Heterotrichida</taxon>
        <taxon>Blepharismidae</taxon>
        <taxon>Blepharisma</taxon>
    </lineage>
</organism>
<dbReference type="EMBL" id="CAJZBQ010000061">
    <property type="protein sequence ID" value="CAG9335142.1"/>
    <property type="molecule type" value="Genomic_DNA"/>
</dbReference>
<sequence length="105" mass="11931">MCSGQIFLFCEAQNWIGQPHALLQCQILASVGNWERHPSKFNAISLDLSRCFQRWNQALCSGLRISILSGQKIQHEQPLYKSELAIKQGSVRDEAVLMEKQQTSL</sequence>
<accession>A0AAU9KAW6</accession>